<gene>
    <name evidence="1" type="ORF">SUNI508_03336</name>
</gene>
<reference evidence="1 2" key="1">
    <citation type="journal article" date="2024" name="J. Plant Pathol.">
        <title>Sequence and assembly of the genome of Seiridium unicorne, isolate CBS 538.82, causal agent of cypress canker disease.</title>
        <authorList>
            <person name="Scali E."/>
            <person name="Rocca G.D."/>
            <person name="Danti R."/>
            <person name="Garbelotto M."/>
            <person name="Barberini S."/>
            <person name="Baroncelli R."/>
            <person name="Emiliani G."/>
        </authorList>
    </citation>
    <scope>NUCLEOTIDE SEQUENCE [LARGE SCALE GENOMIC DNA]</scope>
    <source>
        <strain evidence="1 2">BM-138-508</strain>
    </source>
</reference>
<evidence type="ECO:0000313" key="1">
    <source>
        <dbReference type="EMBL" id="KAK9425196.1"/>
    </source>
</evidence>
<sequence>MPPQPEPTTGSKSMLGFIYNLLPEAMAPKAEEENTVPLEKYIQKAWRNRDAVNPFRSDKKATTTPVPMLRRGCTNRIIYYIGSFNPPHLGHLALIDHVFSNTNHASSLASSTPPAADILNAVALVAIPHGEYWIRRKLQKAQFWATAEDQVPALHLDIDQRAKLLRDGIPEDLKRKGVWAFPEDLGEWWAFHPRLRDVCERDGFELEFVELLGPDYVLQPFPQCSGMHGVVTSNVCRKADFVVDTPEGGDLVTLGGFGPWEQLDRHEGVELPPELKHAESQEQKATDSVWVCQKSRDLDYRIWFVQCDKPTLDPDLSSTGLRQIVEEGELNDLEDRVMDIAMSPELLVKYVKEWKSKG</sequence>
<dbReference type="InterPro" id="IPR014729">
    <property type="entry name" value="Rossmann-like_a/b/a_fold"/>
</dbReference>
<accession>A0ABR2VEJ1</accession>
<dbReference type="Gene3D" id="3.40.50.620">
    <property type="entry name" value="HUPs"/>
    <property type="match status" value="1"/>
</dbReference>
<organism evidence="1 2">
    <name type="scientific">Seiridium unicorne</name>
    <dbReference type="NCBI Taxonomy" id="138068"/>
    <lineage>
        <taxon>Eukaryota</taxon>
        <taxon>Fungi</taxon>
        <taxon>Dikarya</taxon>
        <taxon>Ascomycota</taxon>
        <taxon>Pezizomycotina</taxon>
        <taxon>Sordariomycetes</taxon>
        <taxon>Xylariomycetidae</taxon>
        <taxon>Amphisphaeriales</taxon>
        <taxon>Sporocadaceae</taxon>
        <taxon>Seiridium</taxon>
    </lineage>
</organism>
<name>A0ABR2VEJ1_9PEZI</name>
<proteinExistence type="predicted"/>
<comment type="caution">
    <text evidence="1">The sequence shown here is derived from an EMBL/GenBank/DDBJ whole genome shotgun (WGS) entry which is preliminary data.</text>
</comment>
<evidence type="ECO:0008006" key="3">
    <source>
        <dbReference type="Google" id="ProtNLM"/>
    </source>
</evidence>
<dbReference type="Proteomes" id="UP001408356">
    <property type="component" value="Unassembled WGS sequence"/>
</dbReference>
<dbReference type="EMBL" id="JARVKF010000024">
    <property type="protein sequence ID" value="KAK9425196.1"/>
    <property type="molecule type" value="Genomic_DNA"/>
</dbReference>
<protein>
    <recommendedName>
        <fullName evidence="3">Cytidyltransferase-like domain-containing protein</fullName>
    </recommendedName>
</protein>
<dbReference type="SUPFAM" id="SSF52374">
    <property type="entry name" value="Nucleotidylyl transferase"/>
    <property type="match status" value="1"/>
</dbReference>
<evidence type="ECO:0000313" key="2">
    <source>
        <dbReference type="Proteomes" id="UP001408356"/>
    </source>
</evidence>
<keyword evidence="2" id="KW-1185">Reference proteome</keyword>